<proteinExistence type="predicted"/>
<gene>
    <name evidence="1" type="ORF">BIZ92_27015</name>
</gene>
<dbReference type="OrthoDB" id="7029251at2"/>
<dbReference type="EMBL" id="MJMN01000016">
    <property type="protein sequence ID" value="OMG85400.1"/>
    <property type="molecule type" value="Genomic_DNA"/>
</dbReference>
<dbReference type="Proteomes" id="UP000187251">
    <property type="component" value="Unassembled WGS sequence"/>
</dbReference>
<evidence type="ECO:0000313" key="1">
    <source>
        <dbReference type="EMBL" id="OMG85400.1"/>
    </source>
</evidence>
<comment type="caution">
    <text evidence="1">The sequence shown here is derived from an EMBL/GenBank/DDBJ whole genome shotgun (WGS) entry which is preliminary data.</text>
</comment>
<dbReference type="RefSeq" id="WP_076412536.1">
    <property type="nucleotide sequence ID" value="NZ_MJMN01000016.1"/>
</dbReference>
<sequence>MDTKDSIDLARAERARLILEDPLVVEALADIRAELLAAWQASPARDTEGREHLFRFFKVAEKFELALKIHMETGALVSAHLRAEEERKSALTRAKEFLRG</sequence>
<organism evidence="1">
    <name type="scientific">Alcaligenes xylosoxydans xylosoxydans</name>
    <name type="common">Achromobacter xylosoxidans</name>
    <dbReference type="NCBI Taxonomy" id="85698"/>
    <lineage>
        <taxon>Bacteria</taxon>
        <taxon>Pseudomonadati</taxon>
        <taxon>Pseudomonadota</taxon>
        <taxon>Betaproteobacteria</taxon>
        <taxon>Burkholderiales</taxon>
        <taxon>Alcaligenaceae</taxon>
        <taxon>Achromobacter</taxon>
    </lineage>
</organism>
<protein>
    <submittedName>
        <fullName evidence="1">Uncharacterized protein</fullName>
    </submittedName>
</protein>
<reference evidence="1" key="1">
    <citation type="submission" date="2016-09" db="EMBL/GenBank/DDBJ databases">
        <title>Phylogenomics of Achromobacter.</title>
        <authorList>
            <person name="Jeukens J."/>
            <person name="Freschi L."/>
            <person name="Vincent A.T."/>
            <person name="Emond-Rheault J.-G."/>
            <person name="Kukavica-Ibrulj I."/>
            <person name="Charette S.J."/>
            <person name="Levesque R.C."/>
        </authorList>
    </citation>
    <scope>NUCLEOTIDE SEQUENCE [LARGE SCALE GENOMIC DNA]</scope>
    <source>
        <strain evidence="1">AUS488</strain>
    </source>
</reference>
<dbReference type="AlphaFoldDB" id="A0A1R1JSJ9"/>
<name>A0A1R1JSJ9_ALCXX</name>
<accession>A0A1R1JSJ9</accession>